<gene>
    <name evidence="2" type="primary">madL</name>
    <name evidence="2" type="ORF">ACFOMH_09550</name>
</gene>
<evidence type="ECO:0000313" key="3">
    <source>
        <dbReference type="Proteomes" id="UP001595721"/>
    </source>
</evidence>
<feature type="transmembrane region" description="Helical" evidence="1">
    <location>
        <begin position="63"/>
        <end position="81"/>
    </location>
</feature>
<keyword evidence="1" id="KW-0472">Membrane</keyword>
<dbReference type="NCBIfam" id="TIGR00807">
    <property type="entry name" value="malonate_madL"/>
    <property type="match status" value="1"/>
</dbReference>
<reference evidence="3" key="1">
    <citation type="journal article" date="2019" name="Int. J. Syst. Evol. Microbiol.">
        <title>The Global Catalogue of Microorganisms (GCM) 10K type strain sequencing project: providing services to taxonomists for standard genome sequencing and annotation.</title>
        <authorList>
            <consortium name="The Broad Institute Genomics Platform"/>
            <consortium name="The Broad Institute Genome Sequencing Center for Infectious Disease"/>
            <person name="Wu L."/>
            <person name="Ma J."/>
        </authorList>
    </citation>
    <scope>NUCLEOTIDE SEQUENCE [LARGE SCALE GENOMIC DNA]</scope>
    <source>
        <strain evidence="3">KCTC 42899</strain>
    </source>
</reference>
<accession>A0ABV7R4F6</accession>
<keyword evidence="1" id="KW-0812">Transmembrane</keyword>
<dbReference type="Pfam" id="PF03817">
    <property type="entry name" value="MadL"/>
    <property type="match status" value="1"/>
</dbReference>
<comment type="caution">
    <text evidence="2">The sequence shown here is derived from an EMBL/GenBank/DDBJ whole genome shotgun (WGS) entry which is preliminary data.</text>
</comment>
<evidence type="ECO:0000313" key="2">
    <source>
        <dbReference type="EMBL" id="MFC3528418.1"/>
    </source>
</evidence>
<dbReference type="InterPro" id="IPR004690">
    <property type="entry name" value="Maln_transptMadL"/>
</dbReference>
<feature type="transmembrane region" description="Helical" evidence="1">
    <location>
        <begin position="33"/>
        <end position="51"/>
    </location>
</feature>
<feature type="transmembrane region" description="Helical" evidence="1">
    <location>
        <begin position="93"/>
        <end position="113"/>
    </location>
</feature>
<sequence>MIIYGTAVLAACLIAGMIVGDLLGALLGVDSNVGGVGFAMLLLIVLSDWMRRNGHLPPLSEQGVLYWSAMYIPIVVAMASTQNVVSAVSGGPVALLAGIGATVVCWALVPAVARIGGASEPLPPATEAEAG</sequence>
<keyword evidence="3" id="KW-1185">Reference proteome</keyword>
<evidence type="ECO:0000256" key="1">
    <source>
        <dbReference type="SAM" id="Phobius"/>
    </source>
</evidence>
<dbReference type="RefSeq" id="WP_374425320.1">
    <property type="nucleotide sequence ID" value="NZ_JBHRXJ010000005.1"/>
</dbReference>
<organism evidence="2 3">
    <name type="scientific">Paracoccus mangrovi</name>
    <dbReference type="NCBI Taxonomy" id="1715645"/>
    <lineage>
        <taxon>Bacteria</taxon>
        <taxon>Pseudomonadati</taxon>
        <taxon>Pseudomonadota</taxon>
        <taxon>Alphaproteobacteria</taxon>
        <taxon>Rhodobacterales</taxon>
        <taxon>Paracoccaceae</taxon>
        <taxon>Paracoccus</taxon>
    </lineage>
</organism>
<keyword evidence="1" id="KW-1133">Transmembrane helix</keyword>
<dbReference type="EMBL" id="JBHRXJ010000005">
    <property type="protein sequence ID" value="MFC3528418.1"/>
    <property type="molecule type" value="Genomic_DNA"/>
</dbReference>
<proteinExistence type="predicted"/>
<protein>
    <submittedName>
        <fullName evidence="2">Malonate transporter subunit MadL</fullName>
    </submittedName>
</protein>
<name>A0ABV7R4F6_9RHOB</name>
<dbReference type="Proteomes" id="UP001595721">
    <property type="component" value="Unassembled WGS sequence"/>
</dbReference>
<feature type="transmembrane region" description="Helical" evidence="1">
    <location>
        <begin position="7"/>
        <end position="27"/>
    </location>
</feature>